<evidence type="ECO:0000256" key="1">
    <source>
        <dbReference type="ARBA" id="ARBA00004429"/>
    </source>
</evidence>
<feature type="transmembrane region" description="Helical" evidence="9">
    <location>
        <begin position="365"/>
        <end position="387"/>
    </location>
</feature>
<evidence type="ECO:0000256" key="4">
    <source>
        <dbReference type="ARBA" id="ARBA00022475"/>
    </source>
</evidence>
<evidence type="ECO:0000256" key="2">
    <source>
        <dbReference type="ARBA" id="ARBA00010072"/>
    </source>
</evidence>
<dbReference type="PANTHER" id="PTHR30614:SF37">
    <property type="entry name" value="AMINO-ACID ABC TRANSPORTER PERMEASE PROTEIN YHDX-RELATED"/>
    <property type="match status" value="1"/>
</dbReference>
<protein>
    <submittedName>
        <fullName evidence="11">ABC transporter permease subunit</fullName>
    </submittedName>
</protein>
<gene>
    <name evidence="11" type="ORF">DXH78_17535</name>
</gene>
<dbReference type="InterPro" id="IPR010065">
    <property type="entry name" value="AA_ABC_transptr_permease_3TM"/>
</dbReference>
<dbReference type="RefSeq" id="WP_115518566.1">
    <property type="nucleotide sequence ID" value="NZ_QRGO01000003.1"/>
</dbReference>
<feature type="domain" description="ABC transmembrane type-1" evidence="10">
    <location>
        <begin position="91"/>
        <end position="384"/>
    </location>
</feature>
<feature type="transmembrane region" description="Helical" evidence="9">
    <location>
        <begin position="183"/>
        <end position="205"/>
    </location>
</feature>
<keyword evidence="7 9" id="KW-1133">Transmembrane helix</keyword>
<organism evidence="11 12">
    <name type="scientific">Undibacter mobilis</name>
    <dbReference type="NCBI Taxonomy" id="2292256"/>
    <lineage>
        <taxon>Bacteria</taxon>
        <taxon>Pseudomonadati</taxon>
        <taxon>Pseudomonadota</taxon>
        <taxon>Alphaproteobacteria</taxon>
        <taxon>Hyphomicrobiales</taxon>
        <taxon>Nitrobacteraceae</taxon>
        <taxon>Undibacter</taxon>
    </lineage>
</organism>
<keyword evidence="6" id="KW-0029">Amino-acid transport</keyword>
<comment type="subcellular location">
    <subcellularLocation>
        <location evidence="1">Cell inner membrane</location>
        <topology evidence="1">Multi-pass membrane protein</topology>
    </subcellularLocation>
    <subcellularLocation>
        <location evidence="9">Cell membrane</location>
        <topology evidence="9">Multi-pass membrane protein</topology>
    </subcellularLocation>
</comment>
<accession>A0A371B0G8</accession>
<evidence type="ECO:0000256" key="3">
    <source>
        <dbReference type="ARBA" id="ARBA00022448"/>
    </source>
</evidence>
<feature type="transmembrane region" description="Helical" evidence="9">
    <location>
        <begin position="25"/>
        <end position="43"/>
    </location>
</feature>
<evidence type="ECO:0000256" key="7">
    <source>
        <dbReference type="ARBA" id="ARBA00022989"/>
    </source>
</evidence>
<dbReference type="OrthoDB" id="9808531at2"/>
<dbReference type="PROSITE" id="PS50928">
    <property type="entry name" value="ABC_TM1"/>
    <property type="match status" value="1"/>
</dbReference>
<dbReference type="GO" id="GO:0043190">
    <property type="term" value="C:ATP-binding cassette (ABC) transporter complex"/>
    <property type="evidence" value="ECO:0007669"/>
    <property type="project" value="InterPro"/>
</dbReference>
<comment type="similarity">
    <text evidence="2">Belongs to the binding-protein-dependent transport system permease family. HisMQ subfamily.</text>
</comment>
<evidence type="ECO:0000259" key="10">
    <source>
        <dbReference type="PROSITE" id="PS50928"/>
    </source>
</evidence>
<dbReference type="CDD" id="cd06261">
    <property type="entry name" value="TM_PBP2"/>
    <property type="match status" value="1"/>
</dbReference>
<evidence type="ECO:0000256" key="6">
    <source>
        <dbReference type="ARBA" id="ARBA00022970"/>
    </source>
</evidence>
<keyword evidence="4" id="KW-1003">Cell membrane</keyword>
<dbReference type="InterPro" id="IPR035906">
    <property type="entry name" value="MetI-like_sf"/>
</dbReference>
<keyword evidence="3 9" id="KW-0813">Transport</keyword>
<dbReference type="InterPro" id="IPR000515">
    <property type="entry name" value="MetI-like"/>
</dbReference>
<dbReference type="GO" id="GO:0022857">
    <property type="term" value="F:transmembrane transporter activity"/>
    <property type="evidence" value="ECO:0007669"/>
    <property type="project" value="InterPro"/>
</dbReference>
<keyword evidence="8 9" id="KW-0472">Membrane</keyword>
<evidence type="ECO:0000256" key="8">
    <source>
        <dbReference type="ARBA" id="ARBA00023136"/>
    </source>
</evidence>
<dbReference type="EMBL" id="QRGO01000003">
    <property type="protein sequence ID" value="RDV01048.1"/>
    <property type="molecule type" value="Genomic_DNA"/>
</dbReference>
<dbReference type="GO" id="GO:0006865">
    <property type="term" value="P:amino acid transport"/>
    <property type="evidence" value="ECO:0007669"/>
    <property type="project" value="UniProtKB-KW"/>
</dbReference>
<dbReference type="SUPFAM" id="SSF161098">
    <property type="entry name" value="MetI-like"/>
    <property type="match status" value="2"/>
</dbReference>
<feature type="transmembrane region" description="Helical" evidence="9">
    <location>
        <begin position="217"/>
        <end position="244"/>
    </location>
</feature>
<evidence type="ECO:0000256" key="9">
    <source>
        <dbReference type="RuleBase" id="RU363032"/>
    </source>
</evidence>
<dbReference type="Proteomes" id="UP000263993">
    <property type="component" value="Unassembled WGS sequence"/>
</dbReference>
<dbReference type="Pfam" id="PF00528">
    <property type="entry name" value="BPD_transp_1"/>
    <property type="match status" value="1"/>
</dbReference>
<dbReference type="Gene3D" id="1.10.3720.10">
    <property type="entry name" value="MetI-like"/>
    <property type="match status" value="2"/>
</dbReference>
<feature type="transmembrane region" description="Helical" evidence="9">
    <location>
        <begin position="264"/>
        <end position="287"/>
    </location>
</feature>
<reference evidence="12" key="1">
    <citation type="submission" date="2018-08" db="EMBL/GenBank/DDBJ databases">
        <authorList>
            <person name="Kim S.-J."/>
            <person name="Jung G.-Y."/>
        </authorList>
    </citation>
    <scope>NUCLEOTIDE SEQUENCE [LARGE SCALE GENOMIC DNA]</scope>
    <source>
        <strain evidence="12">GY_H</strain>
    </source>
</reference>
<keyword evidence="5 9" id="KW-0812">Transmembrane</keyword>
<evidence type="ECO:0000313" key="11">
    <source>
        <dbReference type="EMBL" id="RDV01048.1"/>
    </source>
</evidence>
<dbReference type="PANTHER" id="PTHR30614">
    <property type="entry name" value="MEMBRANE COMPONENT OF AMINO ACID ABC TRANSPORTER"/>
    <property type="match status" value="1"/>
</dbReference>
<comment type="caution">
    <text evidence="11">The sequence shown here is derived from an EMBL/GenBank/DDBJ whole genome shotgun (WGS) entry which is preliminary data.</text>
</comment>
<proteinExistence type="inferred from homology"/>
<dbReference type="AlphaFoldDB" id="A0A371B0G8"/>
<evidence type="ECO:0000313" key="12">
    <source>
        <dbReference type="Proteomes" id="UP000263993"/>
    </source>
</evidence>
<evidence type="ECO:0000256" key="5">
    <source>
        <dbReference type="ARBA" id="ARBA00022692"/>
    </source>
</evidence>
<feature type="transmembrane region" description="Helical" evidence="9">
    <location>
        <begin position="87"/>
        <end position="115"/>
    </location>
</feature>
<name>A0A371B0G8_9BRAD</name>
<keyword evidence="12" id="KW-1185">Reference proteome</keyword>
<dbReference type="InterPro" id="IPR043429">
    <property type="entry name" value="ArtM/GltK/GlnP/TcyL/YhdX-like"/>
</dbReference>
<sequence>MSTELKAGSPPASVPFYNDPKVRSIAYQIALCLVVAGLIYGAASNAIENLQRARIASGFGFWDNIAGFDISQTLISYSNTSTYGRAFWVGLLNTLLVAGLGIIFATILGFIIGIARLSKNWLVNKAATFYVETIRNLPLLLQLLFWYNAVLKALPDLRDSVKIPGGIYLNNRGLFMPAPSAQAGFGFVELTLLVGVIGAIAYRYWARKRQEQTGQQAPVFLVSLGLIVGLPLLVFLLAGMPLKFDFPEAGRFNIAGGLEVVPEFAALLFGLSIYTAAFIAEVVRAGILAVSHGQTEASYSLGMKPGPTLRLIIVPQAMRVIIPPLTSQYLNLTKNSSLAVAIGYPDLVQVFTGTVLNQTGQAVEVVAITMAVYLTISLVTSFLMNVYNSRVKLVER</sequence>
<dbReference type="NCBIfam" id="TIGR01726">
    <property type="entry name" value="HEQRo_perm_3TM"/>
    <property type="match status" value="1"/>
</dbReference>